<sequence length="98" mass="11257">MWYEALPSFIAMGISMSLIEIGPFVAHYISWRCPMQRNSSCAITNSLQRRDQRIAEDNGVRWPAKHMYTFGLSALDEPIKMNGNVEHYKEAEKKFASS</sequence>
<evidence type="ECO:0000313" key="3">
    <source>
        <dbReference type="Proteomes" id="UP001142055"/>
    </source>
</evidence>
<accession>A0A9Q0RNB0</accession>
<keyword evidence="1" id="KW-0812">Transmembrane</keyword>
<dbReference type="Proteomes" id="UP001142055">
    <property type="component" value="Chromosome 2"/>
</dbReference>
<name>A0A9Q0RNB0_BLOTA</name>
<proteinExistence type="predicted"/>
<feature type="transmembrane region" description="Helical" evidence="1">
    <location>
        <begin position="6"/>
        <end position="29"/>
    </location>
</feature>
<dbReference type="AlphaFoldDB" id="A0A9Q0RNB0"/>
<keyword evidence="1" id="KW-0472">Membrane</keyword>
<protein>
    <submittedName>
        <fullName evidence="2">Uncharacterized protein</fullName>
    </submittedName>
</protein>
<comment type="caution">
    <text evidence="2">The sequence shown here is derived from an EMBL/GenBank/DDBJ whole genome shotgun (WGS) entry which is preliminary data.</text>
</comment>
<gene>
    <name evidence="2" type="ORF">RDWZM_005258</name>
</gene>
<keyword evidence="3" id="KW-1185">Reference proteome</keyword>
<dbReference type="OMA" id="AKHMYTY"/>
<keyword evidence="1" id="KW-1133">Transmembrane helix</keyword>
<evidence type="ECO:0000313" key="2">
    <source>
        <dbReference type="EMBL" id="KAJ6219446.1"/>
    </source>
</evidence>
<dbReference type="EMBL" id="JAPWDV010000002">
    <property type="protein sequence ID" value="KAJ6219446.1"/>
    <property type="molecule type" value="Genomic_DNA"/>
</dbReference>
<organism evidence="2 3">
    <name type="scientific">Blomia tropicalis</name>
    <name type="common">Mite</name>
    <dbReference type="NCBI Taxonomy" id="40697"/>
    <lineage>
        <taxon>Eukaryota</taxon>
        <taxon>Metazoa</taxon>
        <taxon>Ecdysozoa</taxon>
        <taxon>Arthropoda</taxon>
        <taxon>Chelicerata</taxon>
        <taxon>Arachnida</taxon>
        <taxon>Acari</taxon>
        <taxon>Acariformes</taxon>
        <taxon>Sarcoptiformes</taxon>
        <taxon>Astigmata</taxon>
        <taxon>Glycyphagoidea</taxon>
        <taxon>Echimyopodidae</taxon>
        <taxon>Blomia</taxon>
    </lineage>
</organism>
<reference evidence="2" key="1">
    <citation type="submission" date="2022-12" db="EMBL/GenBank/DDBJ databases">
        <title>Genome assemblies of Blomia tropicalis.</title>
        <authorList>
            <person name="Cui Y."/>
        </authorList>
    </citation>
    <scope>NUCLEOTIDE SEQUENCE</scope>
    <source>
        <tissue evidence="2">Adult mites</tissue>
    </source>
</reference>
<evidence type="ECO:0000256" key="1">
    <source>
        <dbReference type="SAM" id="Phobius"/>
    </source>
</evidence>